<dbReference type="EMBL" id="VRYZ01000005">
    <property type="protein sequence ID" value="TXS91038.1"/>
    <property type="molecule type" value="Genomic_DNA"/>
</dbReference>
<feature type="repeat" description="TPR" evidence="1">
    <location>
        <begin position="559"/>
        <end position="592"/>
    </location>
</feature>
<keyword evidence="2" id="KW-0175">Coiled coil</keyword>
<dbReference type="Gene3D" id="1.20.58.2200">
    <property type="match status" value="1"/>
</dbReference>
<comment type="caution">
    <text evidence="5">The sequence shown here is derived from an EMBL/GenBank/DDBJ whole genome shotgun (WGS) entry which is preliminary data.</text>
</comment>
<dbReference type="NCBIfam" id="TIGR03504">
    <property type="entry name" value="FimV_Cterm"/>
    <property type="match status" value="1"/>
</dbReference>
<dbReference type="RefSeq" id="WP_148064694.1">
    <property type="nucleotide sequence ID" value="NZ_VRYZ01000005.1"/>
</dbReference>
<dbReference type="Pfam" id="PF14559">
    <property type="entry name" value="TPR_19"/>
    <property type="match status" value="1"/>
</dbReference>
<dbReference type="Pfam" id="PF25800">
    <property type="entry name" value="FimV_N"/>
    <property type="match status" value="1"/>
</dbReference>
<reference evidence="5 6" key="1">
    <citation type="submission" date="2019-08" db="EMBL/GenBank/DDBJ databases">
        <title>Parahaliea maris sp. nov., isolated from the surface seawater.</title>
        <authorList>
            <person name="Liu Y."/>
        </authorList>
    </citation>
    <scope>NUCLEOTIDE SEQUENCE [LARGE SCALE GENOMIC DNA]</scope>
    <source>
        <strain evidence="5 6">S2-26</strain>
    </source>
</reference>
<dbReference type="InterPro" id="IPR019734">
    <property type="entry name" value="TPR_rpt"/>
</dbReference>
<dbReference type="InterPro" id="IPR057840">
    <property type="entry name" value="FimV_N"/>
</dbReference>
<dbReference type="OrthoDB" id="5298707at2"/>
<evidence type="ECO:0000313" key="5">
    <source>
        <dbReference type="EMBL" id="TXS91038.1"/>
    </source>
</evidence>
<feature type="region of interest" description="Disordered" evidence="3">
    <location>
        <begin position="149"/>
        <end position="197"/>
    </location>
</feature>
<feature type="compositionally biased region" description="Basic and acidic residues" evidence="3">
    <location>
        <begin position="535"/>
        <end position="553"/>
    </location>
</feature>
<dbReference type="AlphaFoldDB" id="A0A5C8ZRD4"/>
<feature type="region of interest" description="Disordered" evidence="3">
    <location>
        <begin position="522"/>
        <end position="557"/>
    </location>
</feature>
<dbReference type="PROSITE" id="PS51257">
    <property type="entry name" value="PROKAR_LIPOPROTEIN"/>
    <property type="match status" value="1"/>
</dbReference>
<dbReference type="Gene3D" id="3.10.350.10">
    <property type="entry name" value="LysM domain"/>
    <property type="match status" value="1"/>
</dbReference>
<evidence type="ECO:0000256" key="3">
    <source>
        <dbReference type="SAM" id="MobiDB-lite"/>
    </source>
</evidence>
<feature type="region of interest" description="Disordered" evidence="3">
    <location>
        <begin position="279"/>
        <end position="333"/>
    </location>
</feature>
<dbReference type="InterPro" id="IPR036779">
    <property type="entry name" value="LysM_dom_sf"/>
</dbReference>
<feature type="compositionally biased region" description="Low complexity" evidence="3">
    <location>
        <begin position="314"/>
        <end position="333"/>
    </location>
</feature>
<dbReference type="SUPFAM" id="SSF48452">
    <property type="entry name" value="TPR-like"/>
    <property type="match status" value="1"/>
</dbReference>
<keyword evidence="1" id="KW-0802">TPR repeat</keyword>
<dbReference type="InterPro" id="IPR011990">
    <property type="entry name" value="TPR-like_helical_dom_sf"/>
</dbReference>
<evidence type="ECO:0000256" key="2">
    <source>
        <dbReference type="SAM" id="Coils"/>
    </source>
</evidence>
<dbReference type="NCBIfam" id="TIGR03505">
    <property type="entry name" value="FimV_core"/>
    <property type="match status" value="1"/>
</dbReference>
<protein>
    <submittedName>
        <fullName evidence="5">FimV family protein</fullName>
    </submittedName>
</protein>
<dbReference type="InterPro" id="IPR020011">
    <property type="entry name" value="FimV_C"/>
</dbReference>
<evidence type="ECO:0000256" key="1">
    <source>
        <dbReference type="PROSITE-ProRule" id="PRU00339"/>
    </source>
</evidence>
<name>A0A5C8ZRD4_9GAMM</name>
<evidence type="ECO:0000313" key="6">
    <source>
        <dbReference type="Proteomes" id="UP000321933"/>
    </source>
</evidence>
<feature type="compositionally biased region" description="Low complexity" evidence="3">
    <location>
        <begin position="416"/>
        <end position="458"/>
    </location>
</feature>
<dbReference type="Gene3D" id="1.25.40.10">
    <property type="entry name" value="Tetratricopeptide repeat domain"/>
    <property type="match status" value="1"/>
</dbReference>
<dbReference type="InterPro" id="IPR038440">
    <property type="entry name" value="FimV_C_sf"/>
</dbReference>
<feature type="domain" description="LysM" evidence="4">
    <location>
        <begin position="201"/>
        <end position="256"/>
    </location>
</feature>
<proteinExistence type="predicted"/>
<organism evidence="5 6">
    <name type="scientific">Parahaliea aestuarii</name>
    <dbReference type="NCBI Taxonomy" id="1852021"/>
    <lineage>
        <taxon>Bacteria</taxon>
        <taxon>Pseudomonadati</taxon>
        <taxon>Pseudomonadota</taxon>
        <taxon>Gammaproteobacteria</taxon>
        <taxon>Cellvibrionales</taxon>
        <taxon>Halieaceae</taxon>
        <taxon>Parahaliea</taxon>
    </lineage>
</organism>
<feature type="compositionally biased region" description="Low complexity" evidence="3">
    <location>
        <begin position="399"/>
        <end position="409"/>
    </location>
</feature>
<sequence>MARKRTLPAVLFSLGCLHAGSVWALGLGDITLESFLNEPLKAKVDLLNTGGLHEDQIRVRLATTEDFDRMGVDRAYFLTGIKFEVQVEENGQGSILIRSDDPVLEPYLDFIIETRWPSGRLLREYTVLVDPPAFDSAAEVVSASRRVEEVEGIPDPSAKKTEPEVATGTRVGVGQKSSLAPGQMPQRNFSADTSQAPAPGARYMVRRDENLWSIAQAARPDGTSVHQTMLDIQRLNPDAFIDGNINRIKAGYIIYLPASGDISSADLEEALAEVKQQNEDWRAGRASDPYAASGPSLRISANDATEESGGGDGDSNSAPASASAGASSAAALESLERSELENAELQGRLDALNDRVETLESIVSVKDEQIAALQQALRDADIDADVAGSETEDGAPGLDAAASSPAQPGAGDGDNSDSGDAASAVETAAGDAAPAAEPESRPAEAAAPAPGPTPAAATTSSGNWYDSLLYPGIALLALLAGLLLWRRRKADRDEADEEQDVFAGVELKHQELDVDDELELEPAGHADTAPPVPDSRTRQNEERGYGQRKHDQYASDADSGDALAEADIYIAYGRYPQAIELLRNAINAEPGNPVFRVKLLELYARTDREAEALQELEALRDIGDESAIARAEEALSAAEFDSSTADTVVPVFSAAPTVGNPGGALSSPIADEPLSRFDSAPEFEDSLESPEDSFSDLEIEDDFADFEDELDLSGDFETAAPASVEEDDEDSEDMVFAAEGNPVSTKLDLARAYIDMGDEPGARQILEEVLLEGSDEQRQEAQGLIDRLG</sequence>
<feature type="compositionally biased region" description="Polar residues" evidence="3">
    <location>
        <begin position="175"/>
        <end position="196"/>
    </location>
</feature>
<dbReference type="Proteomes" id="UP000321933">
    <property type="component" value="Unassembled WGS sequence"/>
</dbReference>
<accession>A0A5C8ZRD4</accession>
<dbReference type="InterPro" id="IPR020012">
    <property type="entry name" value="LysM_FimV"/>
</dbReference>
<gene>
    <name evidence="5" type="ORF">FVW59_12575</name>
</gene>
<keyword evidence="6" id="KW-1185">Reference proteome</keyword>
<feature type="coiled-coil region" evidence="2">
    <location>
        <begin position="335"/>
        <end position="362"/>
    </location>
</feature>
<dbReference type="PROSITE" id="PS50005">
    <property type="entry name" value="TPR"/>
    <property type="match status" value="1"/>
</dbReference>
<dbReference type="PROSITE" id="PS51782">
    <property type="entry name" value="LYSM"/>
    <property type="match status" value="1"/>
</dbReference>
<dbReference type="InterPro" id="IPR018392">
    <property type="entry name" value="LysM"/>
</dbReference>
<feature type="region of interest" description="Disordered" evidence="3">
    <location>
        <begin position="387"/>
        <end position="458"/>
    </location>
</feature>
<dbReference type="CDD" id="cd00118">
    <property type="entry name" value="LysM"/>
    <property type="match status" value="1"/>
</dbReference>
<evidence type="ECO:0000259" key="4">
    <source>
        <dbReference type="PROSITE" id="PS51782"/>
    </source>
</evidence>